<dbReference type="FunFam" id="3.40.109.10:FF:000001">
    <property type="entry name" value="Nitroreductase family"/>
    <property type="match status" value="1"/>
</dbReference>
<dbReference type="InterPro" id="IPR029479">
    <property type="entry name" value="Nitroreductase"/>
</dbReference>
<evidence type="ECO:0000256" key="4">
    <source>
        <dbReference type="ARBA" id="ARBA00022490"/>
    </source>
</evidence>
<dbReference type="GO" id="GO:0005737">
    <property type="term" value="C:cytoplasm"/>
    <property type="evidence" value="ECO:0007669"/>
    <property type="project" value="UniProtKB-SubCell"/>
</dbReference>
<protein>
    <recommendedName>
        <fullName evidence="7">Nitroreductase domain-containing protein</fullName>
    </recommendedName>
</protein>
<dbReference type="GO" id="GO:0034599">
    <property type="term" value="P:cellular response to oxidative stress"/>
    <property type="evidence" value="ECO:0007669"/>
    <property type="project" value="InterPro"/>
</dbReference>
<evidence type="ECO:0000256" key="3">
    <source>
        <dbReference type="ARBA" id="ARBA00007118"/>
    </source>
</evidence>
<proteinExistence type="inferred from homology"/>
<dbReference type="Proteomes" id="UP000286045">
    <property type="component" value="Unassembled WGS sequence"/>
</dbReference>
<dbReference type="SUPFAM" id="SSF55469">
    <property type="entry name" value="FMN-dependent nitroreductase-like"/>
    <property type="match status" value="1"/>
</dbReference>
<evidence type="ECO:0000256" key="2">
    <source>
        <dbReference type="ARBA" id="ARBA00004496"/>
    </source>
</evidence>
<evidence type="ECO:0000259" key="7">
    <source>
        <dbReference type="Pfam" id="PF00881"/>
    </source>
</evidence>
<keyword evidence="4" id="KW-0963">Cytoplasm</keyword>
<dbReference type="PANTHER" id="PTHR43035:SF4">
    <property type="entry name" value="NITROREDUCTASE FAMILY PROTEIN (AFU_ORTHOLOGUE AFUA_3G03530)"/>
    <property type="match status" value="1"/>
</dbReference>
<sequence>MDATQFLKAAAYRRTCYALTNTSKVSDGRIVEIVKEVLSFAPSSYNMQSARLSVVLGKKHEEMWDAIIEAAAPIFEGAGVWGAMEPILEASKNSYGSVLFFESETTINAAKEAHASAAHMFSELSDHASGMHQILVWTALELEGLGANLQHLNAIPSVEPIIRTFSGFSPEEAAPLRLKAHLNFGDEVDTHPTSPAKLPVSETLRVVK</sequence>
<name>A0A439DJD5_9PEZI</name>
<dbReference type="PANTHER" id="PTHR43035">
    <property type="entry name" value="FATTY ACID REPRESSION MUTANT PROTEIN 2-RELATED"/>
    <property type="match status" value="1"/>
</dbReference>
<dbReference type="InterPro" id="IPR000415">
    <property type="entry name" value="Nitroreductase-like"/>
</dbReference>
<comment type="similarity">
    <text evidence="3">Belongs to the nitroreductase family.</text>
</comment>
<evidence type="ECO:0000256" key="1">
    <source>
        <dbReference type="ARBA" id="ARBA00004123"/>
    </source>
</evidence>
<evidence type="ECO:0000313" key="9">
    <source>
        <dbReference type="Proteomes" id="UP000286045"/>
    </source>
</evidence>
<dbReference type="InterPro" id="IPR033877">
    <property type="entry name" value="Frm2/Hbn1"/>
</dbReference>
<keyword evidence="5" id="KW-0560">Oxidoreductase</keyword>
<dbReference type="EMBL" id="RYZI01000007">
    <property type="protein sequence ID" value="RWA14496.1"/>
    <property type="molecule type" value="Genomic_DNA"/>
</dbReference>
<organism evidence="8 9">
    <name type="scientific">Xylaria grammica</name>
    <dbReference type="NCBI Taxonomy" id="363999"/>
    <lineage>
        <taxon>Eukaryota</taxon>
        <taxon>Fungi</taxon>
        <taxon>Dikarya</taxon>
        <taxon>Ascomycota</taxon>
        <taxon>Pezizomycotina</taxon>
        <taxon>Sordariomycetes</taxon>
        <taxon>Xylariomycetidae</taxon>
        <taxon>Xylariales</taxon>
        <taxon>Xylariaceae</taxon>
        <taxon>Xylaria</taxon>
    </lineage>
</organism>
<dbReference type="GO" id="GO:0016491">
    <property type="term" value="F:oxidoreductase activity"/>
    <property type="evidence" value="ECO:0007669"/>
    <property type="project" value="UniProtKB-KW"/>
</dbReference>
<gene>
    <name evidence="8" type="ORF">EKO27_g579</name>
</gene>
<dbReference type="Gene3D" id="3.40.109.10">
    <property type="entry name" value="NADH Oxidase"/>
    <property type="match status" value="1"/>
</dbReference>
<dbReference type="AlphaFoldDB" id="A0A439DJD5"/>
<reference evidence="8 9" key="1">
    <citation type="submission" date="2018-12" db="EMBL/GenBank/DDBJ databases">
        <title>Draft genome sequence of Xylaria grammica IHI A82.</title>
        <authorList>
            <person name="Buettner E."/>
            <person name="Kellner H."/>
        </authorList>
    </citation>
    <scope>NUCLEOTIDE SEQUENCE [LARGE SCALE GENOMIC DNA]</scope>
    <source>
        <strain evidence="8 9">IHI A82</strain>
    </source>
</reference>
<evidence type="ECO:0000256" key="6">
    <source>
        <dbReference type="ARBA" id="ARBA00023242"/>
    </source>
</evidence>
<comment type="subcellular location">
    <subcellularLocation>
        <location evidence="2">Cytoplasm</location>
    </subcellularLocation>
    <subcellularLocation>
        <location evidence="1">Nucleus</location>
    </subcellularLocation>
</comment>
<feature type="domain" description="Nitroreductase" evidence="7">
    <location>
        <begin position="11"/>
        <end position="159"/>
    </location>
</feature>
<evidence type="ECO:0000256" key="5">
    <source>
        <dbReference type="ARBA" id="ARBA00023002"/>
    </source>
</evidence>
<keyword evidence="6" id="KW-0539">Nucleus</keyword>
<dbReference type="GO" id="GO:0005634">
    <property type="term" value="C:nucleus"/>
    <property type="evidence" value="ECO:0007669"/>
    <property type="project" value="UniProtKB-SubCell"/>
</dbReference>
<comment type="caution">
    <text evidence="8">The sequence shown here is derived from an EMBL/GenBank/DDBJ whole genome shotgun (WGS) entry which is preliminary data.</text>
</comment>
<keyword evidence="9" id="KW-1185">Reference proteome</keyword>
<accession>A0A439DJD5</accession>
<dbReference type="Pfam" id="PF00881">
    <property type="entry name" value="Nitroreductase"/>
    <property type="match status" value="1"/>
</dbReference>
<evidence type="ECO:0000313" key="8">
    <source>
        <dbReference type="EMBL" id="RWA14496.1"/>
    </source>
</evidence>
<dbReference type="STRING" id="363999.A0A439DJD5"/>